<evidence type="ECO:0000256" key="4">
    <source>
        <dbReference type="ARBA" id="ARBA00022801"/>
    </source>
</evidence>
<protein>
    <recommendedName>
        <fullName evidence="6">Nudix hydrolase domain-containing protein</fullName>
    </recommendedName>
</protein>
<dbReference type="GO" id="GO:0019677">
    <property type="term" value="P:NAD+ catabolic process"/>
    <property type="evidence" value="ECO:0007669"/>
    <property type="project" value="TreeGrafter"/>
</dbReference>
<dbReference type="GO" id="GO:0005829">
    <property type="term" value="C:cytosol"/>
    <property type="evidence" value="ECO:0007669"/>
    <property type="project" value="TreeGrafter"/>
</dbReference>
<accession>A0A8S1R426</accession>
<evidence type="ECO:0000256" key="3">
    <source>
        <dbReference type="ARBA" id="ARBA00005582"/>
    </source>
</evidence>
<dbReference type="CDD" id="cd04694">
    <property type="entry name" value="NUDIX_Nudt17"/>
    <property type="match status" value="1"/>
</dbReference>
<dbReference type="AlphaFoldDB" id="A0A8S1R426"/>
<dbReference type="PANTHER" id="PTHR42904">
    <property type="entry name" value="NUDIX HYDROLASE, NUDC SUBFAMILY"/>
    <property type="match status" value="1"/>
</dbReference>
<dbReference type="Proteomes" id="UP000692954">
    <property type="component" value="Unassembled WGS sequence"/>
</dbReference>
<evidence type="ECO:0000259" key="6">
    <source>
        <dbReference type="PROSITE" id="PS51462"/>
    </source>
</evidence>
<organism evidence="7 8">
    <name type="scientific">Paramecium sonneborni</name>
    <dbReference type="NCBI Taxonomy" id="65129"/>
    <lineage>
        <taxon>Eukaryota</taxon>
        <taxon>Sar</taxon>
        <taxon>Alveolata</taxon>
        <taxon>Ciliophora</taxon>
        <taxon>Intramacronucleata</taxon>
        <taxon>Oligohymenophorea</taxon>
        <taxon>Peniculida</taxon>
        <taxon>Parameciidae</taxon>
        <taxon>Paramecium</taxon>
    </lineage>
</organism>
<proteinExistence type="inferred from homology"/>
<comment type="similarity">
    <text evidence="3">Belongs to the Nudix hydrolase family.</text>
</comment>
<dbReference type="InterPro" id="IPR050241">
    <property type="entry name" value="NAD-cap_RNA_hydrolase_NudC"/>
</dbReference>
<dbReference type="PROSITE" id="PS51462">
    <property type="entry name" value="NUDIX"/>
    <property type="match status" value="1"/>
</dbReference>
<comment type="cofactor">
    <cofactor evidence="2">
        <name>Mg(2+)</name>
        <dbReference type="ChEBI" id="CHEBI:18420"/>
    </cofactor>
</comment>
<dbReference type="Pfam" id="PF00293">
    <property type="entry name" value="NUDIX"/>
    <property type="match status" value="1"/>
</dbReference>
<evidence type="ECO:0000256" key="2">
    <source>
        <dbReference type="ARBA" id="ARBA00001946"/>
    </source>
</evidence>
<name>A0A8S1R426_9CILI</name>
<dbReference type="InterPro" id="IPR000086">
    <property type="entry name" value="NUDIX_hydrolase_dom"/>
</dbReference>
<keyword evidence="4" id="KW-0378">Hydrolase</keyword>
<dbReference type="GO" id="GO:0006742">
    <property type="term" value="P:NADP+ catabolic process"/>
    <property type="evidence" value="ECO:0007669"/>
    <property type="project" value="TreeGrafter"/>
</dbReference>
<dbReference type="PANTHER" id="PTHR42904:SF1">
    <property type="entry name" value="NUCLEOSIDE DIPHOSPHATE-LINKED MOIETY X MOTIF 17"/>
    <property type="match status" value="1"/>
</dbReference>
<dbReference type="OrthoDB" id="447842at2759"/>
<feature type="domain" description="Nudix hydrolase" evidence="6">
    <location>
        <begin position="78"/>
        <end position="227"/>
    </location>
</feature>
<dbReference type="GO" id="GO:0005777">
    <property type="term" value="C:peroxisome"/>
    <property type="evidence" value="ECO:0007669"/>
    <property type="project" value="TreeGrafter"/>
</dbReference>
<reference evidence="7" key="1">
    <citation type="submission" date="2021-01" db="EMBL/GenBank/DDBJ databases">
        <authorList>
            <consortium name="Genoscope - CEA"/>
            <person name="William W."/>
        </authorList>
    </citation>
    <scope>NUCLEOTIDE SEQUENCE</scope>
</reference>
<dbReference type="InterPro" id="IPR033716">
    <property type="entry name" value="Nudt17_dom"/>
</dbReference>
<evidence type="ECO:0000256" key="5">
    <source>
        <dbReference type="ARBA" id="ARBA00023211"/>
    </source>
</evidence>
<keyword evidence="8" id="KW-1185">Reference proteome</keyword>
<evidence type="ECO:0000256" key="1">
    <source>
        <dbReference type="ARBA" id="ARBA00001936"/>
    </source>
</evidence>
<dbReference type="GO" id="GO:0035529">
    <property type="term" value="F:NADH pyrophosphatase activity"/>
    <property type="evidence" value="ECO:0007669"/>
    <property type="project" value="TreeGrafter"/>
</dbReference>
<keyword evidence="5" id="KW-0464">Manganese</keyword>
<evidence type="ECO:0000313" key="7">
    <source>
        <dbReference type="EMBL" id="CAD8122568.1"/>
    </source>
</evidence>
<evidence type="ECO:0000313" key="8">
    <source>
        <dbReference type="Proteomes" id="UP000692954"/>
    </source>
</evidence>
<comment type="caution">
    <text evidence="7">The sequence shown here is derived from an EMBL/GenBank/DDBJ whole genome shotgun (WGS) entry which is preliminary data.</text>
</comment>
<dbReference type="EMBL" id="CAJJDN010000139">
    <property type="protein sequence ID" value="CAD8122568.1"/>
    <property type="molecule type" value="Genomic_DNA"/>
</dbReference>
<sequence length="248" mass="29193">MQKIDYGVEVHINQTLYAGRCLLQILKTPVVSYQYQQQQAKFLLAIDQQQWPQAQLLHGTNCPCFNQEFQNNEIKQSKIRLATVAMLCDKNDYFLITRRHCQMKTFPKAWVFPGGMVEKQQHLESECLREVFEETGINTQLIENQMELKVLYESVYPTKLQIGQYPQKQTLCIFYEIKLNESYKNIQVKIQETEVDDYKWIQKNQLLEIMNESLPDEQFKEMSGIYPNQYGSGIGEGHIKAFVHSYKK</sequence>
<comment type="cofactor">
    <cofactor evidence="1">
        <name>Mn(2+)</name>
        <dbReference type="ChEBI" id="CHEBI:29035"/>
    </cofactor>
</comment>
<gene>
    <name evidence="7" type="ORF">PSON_ATCC_30995.1.T1390080</name>
</gene>